<feature type="transmembrane region" description="Helical" evidence="1">
    <location>
        <begin position="57"/>
        <end position="77"/>
    </location>
</feature>
<dbReference type="GO" id="GO:0005506">
    <property type="term" value="F:iron ion binding"/>
    <property type="evidence" value="ECO:0007669"/>
    <property type="project" value="InterPro"/>
</dbReference>
<dbReference type="GO" id="GO:0016705">
    <property type="term" value="F:oxidoreductase activity, acting on paired donors, with incorporation or reduction of molecular oxygen"/>
    <property type="evidence" value="ECO:0007669"/>
    <property type="project" value="InterPro"/>
</dbReference>
<dbReference type="GO" id="GO:0020037">
    <property type="term" value="F:heme binding"/>
    <property type="evidence" value="ECO:0007669"/>
    <property type="project" value="InterPro"/>
</dbReference>
<dbReference type="InterPro" id="IPR036396">
    <property type="entry name" value="Cyt_P450_sf"/>
</dbReference>
<proteinExistence type="predicted"/>
<keyword evidence="1" id="KW-0812">Transmembrane</keyword>
<sequence>MSPGLTEMLVSNWSRQHDFVCLPVQSKPANSIYSSKAACKISSSLQQLSAPFPSLEMLVALLVGLTLVTAAMILLNVRPYLIPPGPRRLPLIGNLHIFLRNTGIVELAADLRERYGDVNRYPGVTLLLNNFFIVPLVIFLI</sequence>
<evidence type="ECO:0008006" key="4">
    <source>
        <dbReference type="Google" id="ProtNLM"/>
    </source>
</evidence>
<accession>A0AAE0YWG1</accession>
<dbReference type="EMBL" id="JAWDGP010005274">
    <property type="protein sequence ID" value="KAK3758373.1"/>
    <property type="molecule type" value="Genomic_DNA"/>
</dbReference>
<feature type="transmembrane region" description="Helical" evidence="1">
    <location>
        <begin position="121"/>
        <end position="140"/>
    </location>
</feature>
<name>A0AAE0YWG1_9GAST</name>
<comment type="caution">
    <text evidence="2">The sequence shown here is derived from an EMBL/GenBank/DDBJ whole genome shotgun (WGS) entry which is preliminary data.</text>
</comment>
<keyword evidence="1" id="KW-0472">Membrane</keyword>
<dbReference type="SUPFAM" id="SSF48264">
    <property type="entry name" value="Cytochrome P450"/>
    <property type="match status" value="1"/>
</dbReference>
<reference evidence="2" key="1">
    <citation type="journal article" date="2023" name="G3 (Bethesda)">
        <title>A reference genome for the long-term kleptoplast-retaining sea slug Elysia crispata morphotype clarki.</title>
        <authorList>
            <person name="Eastman K.E."/>
            <person name="Pendleton A.L."/>
            <person name="Shaikh M.A."/>
            <person name="Suttiyut T."/>
            <person name="Ogas R."/>
            <person name="Tomko P."/>
            <person name="Gavelis G."/>
            <person name="Widhalm J.R."/>
            <person name="Wisecaver J.H."/>
        </authorList>
    </citation>
    <scope>NUCLEOTIDE SEQUENCE</scope>
    <source>
        <strain evidence="2">ECLA1</strain>
    </source>
</reference>
<dbReference type="Proteomes" id="UP001283361">
    <property type="component" value="Unassembled WGS sequence"/>
</dbReference>
<protein>
    <recommendedName>
        <fullName evidence="4">Cytochrome P450</fullName>
    </recommendedName>
</protein>
<keyword evidence="1" id="KW-1133">Transmembrane helix</keyword>
<gene>
    <name evidence="2" type="ORF">RRG08_004193</name>
</gene>
<dbReference type="AlphaFoldDB" id="A0AAE0YWG1"/>
<evidence type="ECO:0000256" key="1">
    <source>
        <dbReference type="SAM" id="Phobius"/>
    </source>
</evidence>
<keyword evidence="3" id="KW-1185">Reference proteome</keyword>
<evidence type="ECO:0000313" key="2">
    <source>
        <dbReference type="EMBL" id="KAK3758373.1"/>
    </source>
</evidence>
<evidence type="ECO:0000313" key="3">
    <source>
        <dbReference type="Proteomes" id="UP001283361"/>
    </source>
</evidence>
<dbReference type="GO" id="GO:0004497">
    <property type="term" value="F:monooxygenase activity"/>
    <property type="evidence" value="ECO:0007669"/>
    <property type="project" value="InterPro"/>
</dbReference>
<organism evidence="2 3">
    <name type="scientific">Elysia crispata</name>
    <name type="common">lettuce slug</name>
    <dbReference type="NCBI Taxonomy" id="231223"/>
    <lineage>
        <taxon>Eukaryota</taxon>
        <taxon>Metazoa</taxon>
        <taxon>Spiralia</taxon>
        <taxon>Lophotrochozoa</taxon>
        <taxon>Mollusca</taxon>
        <taxon>Gastropoda</taxon>
        <taxon>Heterobranchia</taxon>
        <taxon>Euthyneura</taxon>
        <taxon>Panpulmonata</taxon>
        <taxon>Sacoglossa</taxon>
        <taxon>Placobranchoidea</taxon>
        <taxon>Plakobranchidae</taxon>
        <taxon>Elysia</taxon>
    </lineage>
</organism>